<dbReference type="KEGG" id="bhu:bhn_I2381"/>
<dbReference type="AlphaFoldDB" id="A0A1D9P4K5"/>
<gene>
    <name evidence="2" type="ORF">bhn_I2381</name>
</gene>
<dbReference type="Gene3D" id="1.50.10.10">
    <property type="match status" value="1"/>
</dbReference>
<sequence length="376" mass="41403">MEKSFNEMYQEIIKKSEAELDDIMNVSLIDKMKDTAKKVMGRSVRTKDPLFWPSGMLMLGLLSAAKDRVIRPEIMSHISAHTDMWLRDYDGKIDFVDDALAGYCFVKSYEYTQEDKYKEAADKIADFIAKTPRDNDGSVIYNPGRDSTNIFADGVGQVSMFMAAYGEAFGGSDISISAGARLSAAKQIKNFYNHGIDKRTGLNYHGYSMEEGTKKGLLGWGRAFGWLFMGITEAAVVQAKASVQGAPTKAEAIAEDIDVVEIYRNICEIALDYQRFDGGWSWQMQAVEGHIDMSATGMIAYCIARGVNAGIFADSAIAPLKDKLAKARDCMITHTKEGDVLDALSSCDDFGVHYQTYGTYPWGQGAVLAALAEIGE</sequence>
<evidence type="ECO:0000313" key="3">
    <source>
        <dbReference type="Proteomes" id="UP000179284"/>
    </source>
</evidence>
<accession>A0A1D9P4K5</accession>
<dbReference type="PANTHER" id="PTHR33886">
    <property type="entry name" value="UNSATURATED RHAMNOGALACTURONAN HYDROLASE (EUROFUNG)"/>
    <property type="match status" value="1"/>
</dbReference>
<dbReference type="Proteomes" id="UP000179284">
    <property type="component" value="Chromosome I"/>
</dbReference>
<dbReference type="InterPro" id="IPR012341">
    <property type="entry name" value="6hp_glycosidase-like_sf"/>
</dbReference>
<dbReference type="RefSeq" id="WP_071177020.1">
    <property type="nucleotide sequence ID" value="NZ_CP017831.1"/>
</dbReference>
<dbReference type="EMBL" id="CP017831">
    <property type="protein sequence ID" value="AOZ97413.1"/>
    <property type="molecule type" value="Genomic_DNA"/>
</dbReference>
<dbReference type="GO" id="GO:0005975">
    <property type="term" value="P:carbohydrate metabolic process"/>
    <property type="evidence" value="ECO:0007669"/>
    <property type="project" value="InterPro"/>
</dbReference>
<name>A0A1D9P4K5_9FIRM</name>
<dbReference type="SUPFAM" id="SSF48208">
    <property type="entry name" value="Six-hairpin glycosidases"/>
    <property type="match status" value="1"/>
</dbReference>
<dbReference type="Pfam" id="PF07470">
    <property type="entry name" value="Glyco_hydro_88"/>
    <property type="match status" value="1"/>
</dbReference>
<dbReference type="GO" id="GO:0016787">
    <property type="term" value="F:hydrolase activity"/>
    <property type="evidence" value="ECO:0007669"/>
    <property type="project" value="UniProtKB-KW"/>
</dbReference>
<protein>
    <submittedName>
        <fullName evidence="2">Unsaturated glucuronyl hydrolase Ugl88B</fullName>
    </submittedName>
</protein>
<evidence type="ECO:0000313" key="2">
    <source>
        <dbReference type="EMBL" id="AOZ97413.1"/>
    </source>
</evidence>
<dbReference type="InterPro" id="IPR010905">
    <property type="entry name" value="Glyco_hydro_88"/>
</dbReference>
<proteinExistence type="predicted"/>
<dbReference type="InterPro" id="IPR008928">
    <property type="entry name" value="6-hairpin_glycosidase_sf"/>
</dbReference>
<evidence type="ECO:0000256" key="1">
    <source>
        <dbReference type="ARBA" id="ARBA00022801"/>
    </source>
</evidence>
<organism evidence="2 3">
    <name type="scientific">Butyrivibrio hungatei</name>
    <dbReference type="NCBI Taxonomy" id="185008"/>
    <lineage>
        <taxon>Bacteria</taxon>
        <taxon>Bacillati</taxon>
        <taxon>Bacillota</taxon>
        <taxon>Clostridia</taxon>
        <taxon>Lachnospirales</taxon>
        <taxon>Lachnospiraceae</taxon>
        <taxon>Butyrivibrio</taxon>
    </lineage>
</organism>
<keyword evidence="1 2" id="KW-0378">Hydrolase</keyword>
<dbReference type="PANTHER" id="PTHR33886:SF8">
    <property type="entry name" value="UNSATURATED RHAMNOGALACTURONAN HYDROLASE (EUROFUNG)"/>
    <property type="match status" value="1"/>
</dbReference>
<reference evidence="3" key="1">
    <citation type="submission" date="2016-10" db="EMBL/GenBank/DDBJ databases">
        <title>The complete genome sequence of the rumen bacterium Butyrivibrio hungatei MB2003.</title>
        <authorList>
            <person name="Palevich N."/>
            <person name="Kelly W.J."/>
            <person name="Leahy S.C."/>
            <person name="Altermann E."/>
            <person name="Rakonjac J."/>
            <person name="Attwood G.T."/>
        </authorList>
    </citation>
    <scope>NUCLEOTIDE SEQUENCE [LARGE SCALE GENOMIC DNA]</scope>
    <source>
        <strain evidence="3">MB2003</strain>
    </source>
</reference>
<keyword evidence="3" id="KW-1185">Reference proteome</keyword>
<dbReference type="InterPro" id="IPR052043">
    <property type="entry name" value="PolySaccharide_Degr_Enz"/>
</dbReference>